<name>A0A9X4XJI2_9BRAD</name>
<keyword evidence="2" id="KW-0012">Acyltransferase</keyword>
<dbReference type="InterPro" id="IPR050832">
    <property type="entry name" value="Bact_Acetyltransf"/>
</dbReference>
<dbReference type="AlphaFoldDB" id="A0A9X4XJI2"/>
<dbReference type="GO" id="GO:0016747">
    <property type="term" value="F:acyltransferase activity, transferring groups other than amino-acyl groups"/>
    <property type="evidence" value="ECO:0007669"/>
    <property type="project" value="InterPro"/>
</dbReference>
<dbReference type="InterPro" id="IPR016181">
    <property type="entry name" value="Acyl_CoA_acyltransferase"/>
</dbReference>
<accession>A0A9X4XJI2</accession>
<dbReference type="PANTHER" id="PTHR43877">
    <property type="entry name" value="AMINOALKYLPHOSPHONATE N-ACETYLTRANSFERASE-RELATED-RELATED"/>
    <property type="match status" value="1"/>
</dbReference>
<dbReference type="SUPFAM" id="SSF55729">
    <property type="entry name" value="Acyl-CoA N-acyltransferases (Nat)"/>
    <property type="match status" value="1"/>
</dbReference>
<evidence type="ECO:0000256" key="2">
    <source>
        <dbReference type="ARBA" id="ARBA00023315"/>
    </source>
</evidence>
<dbReference type="Gene3D" id="3.40.630.30">
    <property type="match status" value="1"/>
</dbReference>
<protein>
    <submittedName>
        <fullName evidence="4">GNAT family N-acetyltransferase</fullName>
    </submittedName>
</protein>
<organism evidence="4 5">
    <name type="scientific">Rhodoplanes serenus</name>
    <dbReference type="NCBI Taxonomy" id="200615"/>
    <lineage>
        <taxon>Bacteria</taxon>
        <taxon>Pseudomonadati</taxon>
        <taxon>Pseudomonadota</taxon>
        <taxon>Alphaproteobacteria</taxon>
        <taxon>Hyphomicrobiales</taxon>
        <taxon>Nitrobacteraceae</taxon>
        <taxon>Rhodoplanes</taxon>
    </lineage>
</organism>
<evidence type="ECO:0000256" key="1">
    <source>
        <dbReference type="ARBA" id="ARBA00022679"/>
    </source>
</evidence>
<reference evidence="4 5" key="1">
    <citation type="submission" date="2019-11" db="EMBL/GenBank/DDBJ databases">
        <title>Whole-genome sequence of Rhodoplanes serenus DSM 18633, type strain.</title>
        <authorList>
            <person name="Kyndt J.A."/>
            <person name="Meyer T.E."/>
        </authorList>
    </citation>
    <scope>NUCLEOTIDE SEQUENCE [LARGE SCALE GENOMIC DNA]</scope>
    <source>
        <strain evidence="4 5">DSM 18633</strain>
    </source>
</reference>
<dbReference type="Pfam" id="PF00583">
    <property type="entry name" value="Acetyltransf_1"/>
    <property type="match status" value="1"/>
</dbReference>
<dbReference type="CDD" id="cd04301">
    <property type="entry name" value="NAT_SF"/>
    <property type="match status" value="1"/>
</dbReference>
<dbReference type="PROSITE" id="PS51186">
    <property type="entry name" value="GNAT"/>
    <property type="match status" value="1"/>
</dbReference>
<proteinExistence type="predicted"/>
<evidence type="ECO:0000259" key="3">
    <source>
        <dbReference type="PROSITE" id="PS51186"/>
    </source>
</evidence>
<comment type="caution">
    <text evidence="4">The sequence shown here is derived from an EMBL/GenBank/DDBJ whole genome shotgun (WGS) entry which is preliminary data.</text>
</comment>
<sequence length="153" mass="16090">MAIRAARPDEAAALTRLCLTAKAIWGYDETFMAMCAAELTITPDRLASSTIAVAARGNDLAGLVEITVQGRRADLEKIFVAPRLMGQGVGRVLWDWAVERASASGATEMHIVADPGAAGFYRRLGAVPAGWVPSGSIPGRLLPHLVLSLPPAA</sequence>
<evidence type="ECO:0000313" key="4">
    <source>
        <dbReference type="EMBL" id="MTW16332.1"/>
    </source>
</evidence>
<dbReference type="InterPro" id="IPR000182">
    <property type="entry name" value="GNAT_dom"/>
</dbReference>
<evidence type="ECO:0000313" key="5">
    <source>
        <dbReference type="Proteomes" id="UP000438991"/>
    </source>
</evidence>
<dbReference type="Proteomes" id="UP000438991">
    <property type="component" value="Unassembled WGS sequence"/>
</dbReference>
<dbReference type="EMBL" id="WNKV01000005">
    <property type="protein sequence ID" value="MTW16332.1"/>
    <property type="molecule type" value="Genomic_DNA"/>
</dbReference>
<keyword evidence="1" id="KW-0808">Transferase</keyword>
<feature type="domain" description="N-acetyltransferase" evidence="3">
    <location>
        <begin position="1"/>
        <end position="152"/>
    </location>
</feature>
<gene>
    <name evidence="4" type="ORF">GJ689_08920</name>
</gene>